<evidence type="ECO:0000313" key="6">
    <source>
        <dbReference type="Proteomes" id="UP000242188"/>
    </source>
</evidence>
<reference evidence="5 6" key="1">
    <citation type="journal article" date="2017" name="Nat. Ecol. Evol.">
        <title>Scallop genome provides insights into evolution of bilaterian karyotype and development.</title>
        <authorList>
            <person name="Wang S."/>
            <person name="Zhang J."/>
            <person name="Jiao W."/>
            <person name="Li J."/>
            <person name="Xun X."/>
            <person name="Sun Y."/>
            <person name="Guo X."/>
            <person name="Huan P."/>
            <person name="Dong B."/>
            <person name="Zhang L."/>
            <person name="Hu X."/>
            <person name="Sun X."/>
            <person name="Wang J."/>
            <person name="Zhao C."/>
            <person name="Wang Y."/>
            <person name="Wang D."/>
            <person name="Huang X."/>
            <person name="Wang R."/>
            <person name="Lv J."/>
            <person name="Li Y."/>
            <person name="Zhang Z."/>
            <person name="Liu B."/>
            <person name="Lu W."/>
            <person name="Hui Y."/>
            <person name="Liang J."/>
            <person name="Zhou Z."/>
            <person name="Hou R."/>
            <person name="Li X."/>
            <person name="Liu Y."/>
            <person name="Li H."/>
            <person name="Ning X."/>
            <person name="Lin Y."/>
            <person name="Zhao L."/>
            <person name="Xing Q."/>
            <person name="Dou J."/>
            <person name="Li Y."/>
            <person name="Mao J."/>
            <person name="Guo H."/>
            <person name="Dou H."/>
            <person name="Li T."/>
            <person name="Mu C."/>
            <person name="Jiang W."/>
            <person name="Fu Q."/>
            <person name="Fu X."/>
            <person name="Miao Y."/>
            <person name="Liu J."/>
            <person name="Yu Q."/>
            <person name="Li R."/>
            <person name="Liao H."/>
            <person name="Li X."/>
            <person name="Kong Y."/>
            <person name="Jiang Z."/>
            <person name="Chourrout D."/>
            <person name="Li R."/>
            <person name="Bao Z."/>
        </authorList>
    </citation>
    <scope>NUCLEOTIDE SEQUENCE [LARGE SCALE GENOMIC DNA]</scope>
    <source>
        <strain evidence="5 6">PY_sf001</strain>
    </source>
</reference>
<keyword evidence="6" id="KW-1185">Reference proteome</keyword>
<dbReference type="OrthoDB" id="10430225at2759"/>
<evidence type="ECO:0000313" key="5">
    <source>
        <dbReference type="EMBL" id="OWF39351.1"/>
    </source>
</evidence>
<feature type="transmembrane region" description="Helical" evidence="4">
    <location>
        <begin position="98"/>
        <end position="116"/>
    </location>
</feature>
<evidence type="ECO:0000256" key="2">
    <source>
        <dbReference type="ARBA" id="ARBA00022989"/>
    </source>
</evidence>
<feature type="transmembrane region" description="Helical" evidence="4">
    <location>
        <begin position="187"/>
        <end position="208"/>
    </location>
</feature>
<dbReference type="PANTHER" id="PTHR23121:SF9">
    <property type="entry name" value="SODIUM-DEPENDENT GLUCOSE TRANSPORTER 1"/>
    <property type="match status" value="1"/>
</dbReference>
<organism evidence="5 6">
    <name type="scientific">Mizuhopecten yessoensis</name>
    <name type="common">Japanese scallop</name>
    <name type="synonym">Patinopecten yessoensis</name>
    <dbReference type="NCBI Taxonomy" id="6573"/>
    <lineage>
        <taxon>Eukaryota</taxon>
        <taxon>Metazoa</taxon>
        <taxon>Spiralia</taxon>
        <taxon>Lophotrochozoa</taxon>
        <taxon>Mollusca</taxon>
        <taxon>Bivalvia</taxon>
        <taxon>Autobranchia</taxon>
        <taxon>Pteriomorphia</taxon>
        <taxon>Pectinida</taxon>
        <taxon>Pectinoidea</taxon>
        <taxon>Pectinidae</taxon>
        <taxon>Mizuhopecten</taxon>
    </lineage>
</organism>
<accession>A0A210PS95</accession>
<evidence type="ECO:0000256" key="3">
    <source>
        <dbReference type="ARBA" id="ARBA00023136"/>
    </source>
</evidence>
<sequence length="540" mass="60166">MVGNGEWTTPAEYEVYFCVAPEELYHQANMKDTETRGELSAKHELFPLHKNADSENDTVESNGKKIQEEEEVYNNEAVGRATSFLQELKHSKDTRFKFILSICVSMAFNILGWTKGQLGPAFVDLLVISGCDVEKGSFFMTSYFTGRVIGPILAGILSTKINRYMLLVLSLLANASTVVAIPWCFNFYLMMAAHVLHGMFGGVLLVVVTKEAVSIWGPTTRGRSYLQIINAIFAISAFLAPMATAPFLVQTPEDPTPHQNSSTNFTITYHDVIPTTSYQIVDNMTWNQMNVTLPTPKSRLFIAYSISGGLAILAAFPFVAMYTISTGTSTHLVSDKKMNFLGNLPKIVKYLQFLNIGIYSGVLTAGDFIFSGYLTVFCVQYLHWSKTSGSFLTSTYFFAKFSARCCGVFLVRVMQSQSILLTFVLLSTLGFVGMLISAYLNLEVGLWISTFTIGFTAGVAWPTFISWTNEHFISMNAKVSAYIMSTAFITLLISPVLCGYLMEEVSMMWFLWLCTCKSLVNVVNVLFIFFYTRAAKKRAS</sequence>
<evidence type="ECO:0000256" key="1">
    <source>
        <dbReference type="ARBA" id="ARBA00022692"/>
    </source>
</evidence>
<dbReference type="PANTHER" id="PTHR23121">
    <property type="entry name" value="SODIUM-DEPENDENT GLUCOSE TRANSPORTER 1"/>
    <property type="match status" value="1"/>
</dbReference>
<feature type="transmembrane region" description="Helical" evidence="4">
    <location>
        <begin position="394"/>
        <end position="411"/>
    </location>
</feature>
<feature type="transmembrane region" description="Helical" evidence="4">
    <location>
        <begin position="446"/>
        <end position="467"/>
    </location>
</feature>
<dbReference type="Proteomes" id="UP000242188">
    <property type="component" value="Unassembled WGS sequence"/>
</dbReference>
<feature type="transmembrane region" description="Helical" evidence="4">
    <location>
        <begin position="228"/>
        <end position="249"/>
    </location>
</feature>
<dbReference type="EMBL" id="NEDP02005530">
    <property type="protein sequence ID" value="OWF39351.1"/>
    <property type="molecule type" value="Genomic_DNA"/>
</dbReference>
<feature type="transmembrane region" description="Helical" evidence="4">
    <location>
        <begin position="356"/>
        <end position="382"/>
    </location>
</feature>
<dbReference type="Gene3D" id="1.20.1250.20">
    <property type="entry name" value="MFS general substrate transporter like domains"/>
    <property type="match status" value="2"/>
</dbReference>
<feature type="transmembrane region" description="Helical" evidence="4">
    <location>
        <begin position="136"/>
        <end position="157"/>
    </location>
</feature>
<keyword evidence="3 4" id="KW-0472">Membrane</keyword>
<dbReference type="AlphaFoldDB" id="A0A210PS95"/>
<comment type="caution">
    <text evidence="5">The sequence shown here is derived from an EMBL/GenBank/DDBJ whole genome shotgun (WGS) entry which is preliminary data.</text>
</comment>
<gene>
    <name evidence="5" type="ORF">KP79_PYT19880</name>
</gene>
<keyword evidence="5" id="KW-0813">Transport</keyword>
<evidence type="ECO:0000256" key="4">
    <source>
        <dbReference type="SAM" id="Phobius"/>
    </source>
</evidence>
<name>A0A210PS95_MIZYE</name>
<feature type="transmembrane region" description="Helical" evidence="4">
    <location>
        <begin position="479"/>
        <end position="502"/>
    </location>
</feature>
<proteinExistence type="predicted"/>
<keyword evidence="5" id="KW-0762">Sugar transport</keyword>
<feature type="transmembrane region" description="Helical" evidence="4">
    <location>
        <begin position="508"/>
        <end position="531"/>
    </location>
</feature>
<feature type="transmembrane region" description="Helical" evidence="4">
    <location>
        <begin position="301"/>
        <end position="324"/>
    </location>
</feature>
<keyword evidence="1 4" id="KW-0812">Transmembrane</keyword>
<dbReference type="InterPro" id="IPR036259">
    <property type="entry name" value="MFS_trans_sf"/>
</dbReference>
<keyword evidence="2 4" id="KW-1133">Transmembrane helix</keyword>
<feature type="transmembrane region" description="Helical" evidence="4">
    <location>
        <begin position="418"/>
        <end position="440"/>
    </location>
</feature>
<dbReference type="SUPFAM" id="SSF103473">
    <property type="entry name" value="MFS general substrate transporter"/>
    <property type="match status" value="1"/>
</dbReference>
<feature type="transmembrane region" description="Helical" evidence="4">
    <location>
        <begin position="164"/>
        <end position="181"/>
    </location>
</feature>
<protein>
    <submittedName>
        <fullName evidence="5">Sodium-dependent glucose transporter 1</fullName>
    </submittedName>
</protein>